<evidence type="ECO:0000256" key="1">
    <source>
        <dbReference type="SAM" id="MobiDB-lite"/>
    </source>
</evidence>
<feature type="region of interest" description="Disordered" evidence="1">
    <location>
        <begin position="28"/>
        <end position="55"/>
    </location>
</feature>
<evidence type="ECO:0000313" key="2">
    <source>
        <dbReference type="EMBL" id="KAK4122767.1"/>
    </source>
</evidence>
<reference evidence="2" key="2">
    <citation type="submission" date="2023-05" db="EMBL/GenBank/DDBJ databases">
        <authorList>
            <consortium name="Lawrence Berkeley National Laboratory"/>
            <person name="Steindorff A."/>
            <person name="Hensen N."/>
            <person name="Bonometti L."/>
            <person name="Westerberg I."/>
            <person name="Brannstrom I.O."/>
            <person name="Guillou S."/>
            <person name="Cros-Aarteil S."/>
            <person name="Calhoun S."/>
            <person name="Haridas S."/>
            <person name="Kuo A."/>
            <person name="Mondo S."/>
            <person name="Pangilinan J."/>
            <person name="Riley R."/>
            <person name="Labutti K."/>
            <person name="Andreopoulos B."/>
            <person name="Lipzen A."/>
            <person name="Chen C."/>
            <person name="Yanf M."/>
            <person name="Daum C."/>
            <person name="Ng V."/>
            <person name="Clum A."/>
            <person name="Ohm R."/>
            <person name="Martin F."/>
            <person name="Silar P."/>
            <person name="Natvig D."/>
            <person name="Lalanne C."/>
            <person name="Gautier V."/>
            <person name="Ament-Velasquez S.L."/>
            <person name="Kruys A."/>
            <person name="Hutchinson M.I."/>
            <person name="Powell A.J."/>
            <person name="Barry K."/>
            <person name="Miller A.N."/>
            <person name="Grigoriev I.V."/>
            <person name="Debuchy R."/>
            <person name="Gladieux P."/>
            <person name="Thoren M.H."/>
            <person name="Johannesson H."/>
        </authorList>
    </citation>
    <scope>NUCLEOTIDE SEQUENCE</scope>
    <source>
        <strain evidence="2">CBS 731.68</strain>
    </source>
</reference>
<accession>A0AAN6Z2N6</accession>
<name>A0AAN6Z2N6_9PEZI</name>
<comment type="caution">
    <text evidence="2">The sequence shown here is derived from an EMBL/GenBank/DDBJ whole genome shotgun (WGS) entry which is preliminary data.</text>
</comment>
<gene>
    <name evidence="2" type="ORF">N657DRAFT_646501</name>
</gene>
<dbReference type="EMBL" id="MU853230">
    <property type="protein sequence ID" value="KAK4122767.1"/>
    <property type="molecule type" value="Genomic_DNA"/>
</dbReference>
<sequence length="470" mass="52547">MSRRIECRSEGCTNEVLFKSLDGAFDDRRGSGVRPPLSLTDRSSPSGLHHRHSNGSIQVSPYCKQHTCIHFHGDERCIYKKPRHDTVCPIHARCPVPNCTQARAQYLEPNFDPLSNALPRYARFDVCSEHKCALPRCPGRRASPRTTFCQAHACHAEDCTNLRQEDRNCCEEHQCKSGGCRTIVEGDFPYCASHIKCQATGCGEAKHYLAKADEYLAYCTTHATCTVEQCTALKTELLAFCNEHTCHVRTCDKATNSGLYCENHRCAESRCQNPRDWIHESEGRRRFCPMHTCRVDQCRKYVDRLSIFCLGHGCSKLRCHQRAIAEQLCIDHFKEHYITQGKQQAFLAIRSEPPFPPPPRPYADPGHGAASHEDAVSESGVDEEQLSHTQSQGRLAGPVQHPMQNPPPPYAAPNPQVEYVARPPGDGSVNGRPNMLVNIPQEDGTSNESAAGTFRGRRAQVEEGHEDGES</sequence>
<dbReference type="AlphaFoldDB" id="A0AAN6Z2N6"/>
<dbReference type="GeneID" id="87829902"/>
<organism evidence="2 3">
    <name type="scientific">Parathielavia appendiculata</name>
    <dbReference type="NCBI Taxonomy" id="2587402"/>
    <lineage>
        <taxon>Eukaryota</taxon>
        <taxon>Fungi</taxon>
        <taxon>Dikarya</taxon>
        <taxon>Ascomycota</taxon>
        <taxon>Pezizomycotina</taxon>
        <taxon>Sordariomycetes</taxon>
        <taxon>Sordariomycetidae</taxon>
        <taxon>Sordariales</taxon>
        <taxon>Chaetomiaceae</taxon>
        <taxon>Parathielavia</taxon>
    </lineage>
</organism>
<dbReference type="Proteomes" id="UP001302602">
    <property type="component" value="Unassembled WGS sequence"/>
</dbReference>
<keyword evidence="3" id="KW-1185">Reference proteome</keyword>
<evidence type="ECO:0000313" key="3">
    <source>
        <dbReference type="Proteomes" id="UP001302602"/>
    </source>
</evidence>
<feature type="compositionally biased region" description="Pro residues" evidence="1">
    <location>
        <begin position="353"/>
        <end position="362"/>
    </location>
</feature>
<dbReference type="RefSeq" id="XP_062646538.1">
    <property type="nucleotide sequence ID" value="XM_062793133.1"/>
</dbReference>
<reference evidence="2" key="1">
    <citation type="journal article" date="2023" name="Mol. Phylogenet. Evol.">
        <title>Genome-scale phylogeny and comparative genomics of the fungal order Sordariales.</title>
        <authorList>
            <person name="Hensen N."/>
            <person name="Bonometti L."/>
            <person name="Westerberg I."/>
            <person name="Brannstrom I.O."/>
            <person name="Guillou S."/>
            <person name="Cros-Aarteil S."/>
            <person name="Calhoun S."/>
            <person name="Haridas S."/>
            <person name="Kuo A."/>
            <person name="Mondo S."/>
            <person name="Pangilinan J."/>
            <person name="Riley R."/>
            <person name="LaButti K."/>
            <person name="Andreopoulos B."/>
            <person name="Lipzen A."/>
            <person name="Chen C."/>
            <person name="Yan M."/>
            <person name="Daum C."/>
            <person name="Ng V."/>
            <person name="Clum A."/>
            <person name="Steindorff A."/>
            <person name="Ohm R.A."/>
            <person name="Martin F."/>
            <person name="Silar P."/>
            <person name="Natvig D.O."/>
            <person name="Lalanne C."/>
            <person name="Gautier V."/>
            <person name="Ament-Velasquez S.L."/>
            <person name="Kruys A."/>
            <person name="Hutchinson M.I."/>
            <person name="Powell A.J."/>
            <person name="Barry K."/>
            <person name="Miller A.N."/>
            <person name="Grigoriev I.V."/>
            <person name="Debuchy R."/>
            <person name="Gladieux P."/>
            <person name="Hiltunen Thoren M."/>
            <person name="Johannesson H."/>
        </authorList>
    </citation>
    <scope>NUCLEOTIDE SEQUENCE</scope>
    <source>
        <strain evidence="2">CBS 731.68</strain>
    </source>
</reference>
<protein>
    <submittedName>
        <fullName evidence="2">Uncharacterized protein</fullName>
    </submittedName>
</protein>
<feature type="region of interest" description="Disordered" evidence="1">
    <location>
        <begin position="350"/>
        <end position="470"/>
    </location>
</feature>
<proteinExistence type="predicted"/>